<keyword evidence="1" id="KW-1133">Transmembrane helix</keyword>
<accession>A0A6C0AH66</accession>
<keyword evidence="1" id="KW-0812">Transmembrane</keyword>
<feature type="transmembrane region" description="Helical" evidence="1">
    <location>
        <begin position="12"/>
        <end position="33"/>
    </location>
</feature>
<proteinExistence type="predicted"/>
<evidence type="ECO:0000313" key="2">
    <source>
        <dbReference type="EMBL" id="QHS78803.1"/>
    </source>
</evidence>
<reference evidence="2" key="1">
    <citation type="journal article" date="2020" name="Nature">
        <title>Giant virus diversity and host interactions through global metagenomics.</title>
        <authorList>
            <person name="Schulz F."/>
            <person name="Roux S."/>
            <person name="Paez-Espino D."/>
            <person name="Jungbluth S."/>
            <person name="Walsh D.A."/>
            <person name="Denef V.J."/>
            <person name="McMahon K.D."/>
            <person name="Konstantinidis K.T."/>
            <person name="Eloe-Fadrosh E.A."/>
            <person name="Kyrpides N.C."/>
            <person name="Woyke T."/>
        </authorList>
    </citation>
    <scope>NUCLEOTIDE SEQUENCE</scope>
    <source>
        <strain evidence="2">GVMAG-S-1024976-23</strain>
    </source>
</reference>
<organism evidence="2">
    <name type="scientific">viral metagenome</name>
    <dbReference type="NCBI Taxonomy" id="1070528"/>
    <lineage>
        <taxon>unclassified sequences</taxon>
        <taxon>metagenomes</taxon>
        <taxon>organismal metagenomes</taxon>
    </lineage>
</organism>
<name>A0A6C0AH66_9ZZZZ</name>
<protein>
    <submittedName>
        <fullName evidence="2">Uncharacterized protein</fullName>
    </submittedName>
</protein>
<sequence length="102" mass="11670">MKISQSDKSLFYFLLGFLFFLILSGMLIGFSSIESFGSYNSNMYDFAEINEPLSQLTEAQKNMLEKHSNHHSEKHMEEMKMNMMMGKSFSEAHSLAQAKVGN</sequence>
<evidence type="ECO:0000256" key="1">
    <source>
        <dbReference type="SAM" id="Phobius"/>
    </source>
</evidence>
<keyword evidence="1" id="KW-0472">Membrane</keyword>
<dbReference type="EMBL" id="MN740604">
    <property type="protein sequence ID" value="QHS78803.1"/>
    <property type="molecule type" value="Genomic_DNA"/>
</dbReference>
<dbReference type="AlphaFoldDB" id="A0A6C0AH66"/>